<feature type="domain" description="Integrase catalytic" evidence="2">
    <location>
        <begin position="127"/>
        <end position="291"/>
    </location>
</feature>
<dbReference type="InterPro" id="IPR012337">
    <property type="entry name" value="RNaseH-like_sf"/>
</dbReference>
<gene>
    <name evidence="3" type="ORF">GCM10009824_24240</name>
</gene>
<proteinExistence type="predicted"/>
<protein>
    <recommendedName>
        <fullName evidence="2">Integrase catalytic domain-containing protein</fullName>
    </recommendedName>
</protein>
<evidence type="ECO:0000313" key="4">
    <source>
        <dbReference type="Proteomes" id="UP001500166"/>
    </source>
</evidence>
<dbReference type="PANTHER" id="PTHR46889:SF4">
    <property type="entry name" value="TRANSPOSASE INSO FOR INSERTION SEQUENCE ELEMENT IS911B-RELATED"/>
    <property type="match status" value="1"/>
</dbReference>
<evidence type="ECO:0000256" key="1">
    <source>
        <dbReference type="ARBA" id="ARBA00002286"/>
    </source>
</evidence>
<dbReference type="NCBIfam" id="NF033516">
    <property type="entry name" value="transpos_IS3"/>
    <property type="match status" value="1"/>
</dbReference>
<dbReference type="Pfam" id="PF00665">
    <property type="entry name" value="rve"/>
    <property type="match status" value="1"/>
</dbReference>
<dbReference type="Proteomes" id="UP001500166">
    <property type="component" value="Unassembled WGS sequence"/>
</dbReference>
<comment type="function">
    <text evidence="1">Involved in the transposition of the insertion sequence.</text>
</comment>
<dbReference type="PROSITE" id="PS50994">
    <property type="entry name" value="INTEGRASE"/>
    <property type="match status" value="1"/>
</dbReference>
<dbReference type="EMBL" id="BAAAQA010000028">
    <property type="protein sequence ID" value="GAA2121642.1"/>
    <property type="molecule type" value="Genomic_DNA"/>
</dbReference>
<evidence type="ECO:0000313" key="3">
    <source>
        <dbReference type="EMBL" id="GAA2121642.1"/>
    </source>
</evidence>
<accession>A0ABN2Y5C6</accession>
<comment type="caution">
    <text evidence="3">The sequence shown here is derived from an EMBL/GenBank/DDBJ whole genome shotgun (WGS) entry which is preliminary data.</text>
</comment>
<evidence type="ECO:0000259" key="2">
    <source>
        <dbReference type="PROSITE" id="PS50994"/>
    </source>
</evidence>
<dbReference type="Pfam" id="PF13276">
    <property type="entry name" value="HTH_21"/>
    <property type="match status" value="1"/>
</dbReference>
<dbReference type="SUPFAM" id="SSF53098">
    <property type="entry name" value="Ribonuclease H-like"/>
    <property type="match status" value="1"/>
</dbReference>
<dbReference type="InterPro" id="IPR025948">
    <property type="entry name" value="HTH-like_dom"/>
</dbReference>
<dbReference type="PANTHER" id="PTHR46889">
    <property type="entry name" value="TRANSPOSASE INSF FOR INSERTION SEQUENCE IS3B-RELATED"/>
    <property type="match status" value="1"/>
</dbReference>
<dbReference type="InterPro" id="IPR001584">
    <property type="entry name" value="Integrase_cat-core"/>
</dbReference>
<organism evidence="3 4">
    <name type="scientific">Kocuria atrinae</name>
    <dbReference type="NCBI Taxonomy" id="592377"/>
    <lineage>
        <taxon>Bacteria</taxon>
        <taxon>Bacillati</taxon>
        <taxon>Actinomycetota</taxon>
        <taxon>Actinomycetes</taxon>
        <taxon>Micrococcales</taxon>
        <taxon>Micrococcaceae</taxon>
        <taxon>Kocuria</taxon>
    </lineage>
</organism>
<dbReference type="InterPro" id="IPR048020">
    <property type="entry name" value="Transpos_IS3"/>
</dbReference>
<name>A0ABN2Y5C6_9MICC</name>
<sequence>MTRFQFVEDLCPTYPVKRLCELVEVTRSSFYAWRAGTAGRRARQEADAGLAERIRKIHDGDNTVGAPRITAALNDGAESGRRVNHKRVARVMRAHGIRGYQKKRRVTTTVPEPADQQVPDLLQRDFTAEAPNRRYVGDITYLPIANGSNLYLATVIDCYSRRLVGWAVADHMRTELVADALRSAEQTRGSLAGAVFHSDHGSVYTSKDYAGLCRRLGVTQSMGAVGSSADNSLAESFNAALKREVLQDSHSWTDELSCRREVFRWLIRYNTKRRHSYCGYQSPTTYETERAATLRSAA</sequence>
<reference evidence="3 4" key="1">
    <citation type="journal article" date="2019" name="Int. J. Syst. Evol. Microbiol.">
        <title>The Global Catalogue of Microorganisms (GCM) 10K type strain sequencing project: providing services to taxonomists for standard genome sequencing and annotation.</title>
        <authorList>
            <consortium name="The Broad Institute Genomics Platform"/>
            <consortium name="The Broad Institute Genome Sequencing Center for Infectious Disease"/>
            <person name="Wu L."/>
            <person name="Ma J."/>
        </authorList>
    </citation>
    <scope>NUCLEOTIDE SEQUENCE [LARGE SCALE GENOMIC DNA]</scope>
    <source>
        <strain evidence="3 4">JCM 15914</strain>
    </source>
</reference>
<dbReference type="InterPro" id="IPR050900">
    <property type="entry name" value="Transposase_IS3/IS150/IS904"/>
</dbReference>
<dbReference type="InterPro" id="IPR036397">
    <property type="entry name" value="RNaseH_sf"/>
</dbReference>
<keyword evidence="4" id="KW-1185">Reference proteome</keyword>
<dbReference type="Gene3D" id="3.30.420.10">
    <property type="entry name" value="Ribonuclease H-like superfamily/Ribonuclease H"/>
    <property type="match status" value="1"/>
</dbReference>